<dbReference type="RefSeq" id="WP_010863680.1">
    <property type="nucleotide sequence ID" value="NZ_CP027852.1"/>
</dbReference>
<dbReference type="NCBIfam" id="NF047773">
    <property type="entry name" value="phas_rel_Lepto"/>
    <property type="match status" value="1"/>
</dbReference>
<accession>A0A1A9AWN2</accession>
<dbReference type="Pfam" id="PF05597">
    <property type="entry name" value="Phasin"/>
    <property type="match status" value="1"/>
</dbReference>
<evidence type="ECO:0000313" key="1">
    <source>
        <dbReference type="EMBL" id="MBO1109231.1"/>
    </source>
</evidence>
<name>A0A1A9AWN2_PLESH</name>
<gene>
    <name evidence="1" type="ORF">J2R62_13595</name>
</gene>
<dbReference type="KEGG" id="pshi:SAMEA2665130_1589"/>
<dbReference type="GeneID" id="69706517"/>
<dbReference type="InterPro" id="IPR008769">
    <property type="entry name" value="PhaF_PhaI"/>
</dbReference>
<sequence>MEHYVAHNAPAESDAEDDLLARNIWLAGLGVYSMSLQEAQSLDGKAESMFEKLVDLGRDVEQKTRQQVDDTLASSVAVEQRVQNLFTRLSGVDPAQLTSLDDKLAALTERVEKLAAARK</sequence>
<proteinExistence type="predicted"/>
<dbReference type="AlphaFoldDB" id="A0A1A9AWN2"/>
<evidence type="ECO:0000313" key="2">
    <source>
        <dbReference type="Proteomes" id="UP000664658"/>
    </source>
</evidence>
<dbReference type="EMBL" id="JAFNAA010000016">
    <property type="protein sequence ID" value="MBO1109231.1"/>
    <property type="molecule type" value="Genomic_DNA"/>
</dbReference>
<comment type="caution">
    <text evidence="1">The sequence shown here is derived from an EMBL/GenBank/DDBJ whole genome shotgun (WGS) entry which is preliminary data.</text>
</comment>
<organism evidence="1 2">
    <name type="scientific">Plesiomonas shigelloides</name>
    <name type="common">Aeromonas shigelloides</name>
    <dbReference type="NCBI Taxonomy" id="703"/>
    <lineage>
        <taxon>Bacteria</taxon>
        <taxon>Pseudomonadati</taxon>
        <taxon>Pseudomonadota</taxon>
        <taxon>Gammaproteobacteria</taxon>
        <taxon>Enterobacterales</taxon>
        <taxon>Enterobacteriaceae</taxon>
        <taxon>Plesiomonas</taxon>
    </lineage>
</organism>
<dbReference type="Proteomes" id="UP000664658">
    <property type="component" value="Unassembled WGS sequence"/>
</dbReference>
<reference evidence="1" key="1">
    <citation type="submission" date="2021-03" db="EMBL/GenBank/DDBJ databases">
        <title>Plesiomonas shigelloides zfcc0051, isolated from zebrafish feces.</title>
        <authorList>
            <person name="Vanderhoek Z."/>
            <person name="Gaulke C."/>
        </authorList>
    </citation>
    <scope>NUCLEOTIDE SEQUENCE</scope>
    <source>
        <strain evidence="1">Zfcc0051</strain>
    </source>
</reference>
<protein>
    <submittedName>
        <fullName evidence="1">Phasin family protein</fullName>
    </submittedName>
</protein>